<evidence type="ECO:0000313" key="3">
    <source>
        <dbReference type="EMBL" id="CAB4188281.1"/>
    </source>
</evidence>
<organism evidence="1">
    <name type="scientific">uncultured Caudovirales phage</name>
    <dbReference type="NCBI Taxonomy" id="2100421"/>
    <lineage>
        <taxon>Viruses</taxon>
        <taxon>Duplodnaviria</taxon>
        <taxon>Heunggongvirae</taxon>
        <taxon>Uroviricota</taxon>
        <taxon>Caudoviricetes</taxon>
        <taxon>Peduoviridae</taxon>
        <taxon>Maltschvirus</taxon>
        <taxon>Maltschvirus maltsch</taxon>
    </lineage>
</organism>
<proteinExistence type="predicted"/>
<protein>
    <submittedName>
        <fullName evidence="1">Uncharacterized protein</fullName>
    </submittedName>
</protein>
<evidence type="ECO:0000313" key="1">
    <source>
        <dbReference type="EMBL" id="CAB4174518.1"/>
    </source>
</evidence>
<gene>
    <name evidence="2" type="ORF">UFOVP1035_46</name>
    <name evidence="3" type="ORF">UFOVP1181_5</name>
    <name evidence="1" type="ORF">UFOVP965_50</name>
</gene>
<dbReference type="EMBL" id="LR796920">
    <property type="protein sequence ID" value="CAB4174518.1"/>
    <property type="molecule type" value="Genomic_DNA"/>
</dbReference>
<evidence type="ECO:0000313" key="2">
    <source>
        <dbReference type="EMBL" id="CAB4179779.1"/>
    </source>
</evidence>
<dbReference type="EMBL" id="LR797127">
    <property type="protein sequence ID" value="CAB4188281.1"/>
    <property type="molecule type" value="Genomic_DNA"/>
</dbReference>
<reference evidence="1" key="1">
    <citation type="submission" date="2020-05" db="EMBL/GenBank/DDBJ databases">
        <authorList>
            <person name="Chiriac C."/>
            <person name="Salcher M."/>
            <person name="Ghai R."/>
            <person name="Kavagutti S V."/>
        </authorList>
    </citation>
    <scope>NUCLEOTIDE SEQUENCE</scope>
</reference>
<sequence length="88" mass="10211">MTHDEIYEGRVARDEKNYPAMTHDELLAEIDDNFTKCGDDCESCRRDNASWFALRAVVELHKPDEFRHCDVCNSYLCLTIQAIEKELG</sequence>
<dbReference type="EMBL" id="LR796984">
    <property type="protein sequence ID" value="CAB4179779.1"/>
    <property type="molecule type" value="Genomic_DNA"/>
</dbReference>
<accession>A0A6J5PZF2</accession>
<name>A0A6J5PZF2_9CAUD</name>